<reference evidence="2" key="1">
    <citation type="submission" date="2021-02" db="EMBL/GenBank/DDBJ databases">
        <authorList>
            <person name="Nowell W R."/>
        </authorList>
    </citation>
    <scope>NUCLEOTIDE SEQUENCE</scope>
</reference>
<dbReference type="Proteomes" id="UP000681720">
    <property type="component" value="Unassembled WGS sequence"/>
</dbReference>
<accession>A0A8S3B1C3</accession>
<evidence type="ECO:0000256" key="1">
    <source>
        <dbReference type="SAM" id="MobiDB-lite"/>
    </source>
</evidence>
<dbReference type="AlphaFoldDB" id="A0A8S3B1C3"/>
<dbReference type="EMBL" id="CAJOBJ010143590">
    <property type="protein sequence ID" value="CAF4774005.1"/>
    <property type="molecule type" value="Genomic_DNA"/>
</dbReference>
<sequence>MSQRENNIIQMNALNDRRYQEFQNKLTDVYQYESTLSSIEQKQAKLSFSEKMTKTTSPISRSSIHKYS</sequence>
<evidence type="ECO:0000313" key="3">
    <source>
        <dbReference type="Proteomes" id="UP000681720"/>
    </source>
</evidence>
<name>A0A8S3B1C3_9BILA</name>
<feature type="region of interest" description="Disordered" evidence="1">
    <location>
        <begin position="47"/>
        <end position="68"/>
    </location>
</feature>
<organism evidence="2 3">
    <name type="scientific">Rotaria magnacalcarata</name>
    <dbReference type="NCBI Taxonomy" id="392030"/>
    <lineage>
        <taxon>Eukaryota</taxon>
        <taxon>Metazoa</taxon>
        <taxon>Spiralia</taxon>
        <taxon>Gnathifera</taxon>
        <taxon>Rotifera</taxon>
        <taxon>Eurotatoria</taxon>
        <taxon>Bdelloidea</taxon>
        <taxon>Philodinida</taxon>
        <taxon>Philodinidae</taxon>
        <taxon>Rotaria</taxon>
    </lineage>
</organism>
<proteinExistence type="predicted"/>
<feature type="non-terminal residue" evidence="2">
    <location>
        <position position="68"/>
    </location>
</feature>
<protein>
    <submittedName>
        <fullName evidence="2">Uncharacterized protein</fullName>
    </submittedName>
</protein>
<comment type="caution">
    <text evidence="2">The sequence shown here is derived from an EMBL/GenBank/DDBJ whole genome shotgun (WGS) entry which is preliminary data.</text>
</comment>
<gene>
    <name evidence="2" type="ORF">GIL414_LOCUS46062</name>
</gene>
<evidence type="ECO:0000313" key="2">
    <source>
        <dbReference type="EMBL" id="CAF4774005.1"/>
    </source>
</evidence>